<reference evidence="4 5" key="1">
    <citation type="submission" date="2024-09" db="EMBL/GenBank/DDBJ databases">
        <title>Laminarin stimulates single cell rates of sulfate reduction while oxygen inhibits transcriptomic activity in coastal marine sediment.</title>
        <authorList>
            <person name="Lindsay M."/>
            <person name="Orcutt B."/>
            <person name="Emerson D."/>
            <person name="Stepanauskas R."/>
            <person name="D'Angelo T."/>
        </authorList>
    </citation>
    <scope>NUCLEOTIDE SEQUENCE [LARGE SCALE GENOMIC DNA]</scope>
    <source>
        <strain evidence="4">SAG AM-311-K15</strain>
    </source>
</reference>
<evidence type="ECO:0000256" key="1">
    <source>
        <dbReference type="PROSITE-ProRule" id="PRU01193"/>
    </source>
</evidence>
<dbReference type="PANTHER" id="PTHR12064:SF94">
    <property type="entry name" value="UNEXTENDED PROTEIN"/>
    <property type="match status" value="1"/>
</dbReference>
<comment type="caution">
    <text evidence="4">The sequence shown here is derived from an EMBL/GenBank/DDBJ whole genome shotgun (WGS) entry which is preliminary data.</text>
</comment>
<feature type="transmembrane region" description="Helical" evidence="2">
    <location>
        <begin position="82"/>
        <end position="102"/>
    </location>
</feature>
<proteinExistence type="predicted"/>
<keyword evidence="1 2" id="KW-0812">Transmembrane</keyword>
<organism evidence="4 5">
    <name type="scientific">candidate division CSSED10-310 bacterium</name>
    <dbReference type="NCBI Taxonomy" id="2855610"/>
    <lineage>
        <taxon>Bacteria</taxon>
        <taxon>Bacteria division CSSED10-310</taxon>
    </lineage>
</organism>
<protein>
    <submittedName>
        <fullName evidence="4">DUF21 domain-containing protein</fullName>
    </submittedName>
</protein>
<name>A0ABV6Z418_UNCC1</name>
<dbReference type="PANTHER" id="PTHR12064">
    <property type="entry name" value="METAL TRANSPORTER CNNM"/>
    <property type="match status" value="1"/>
</dbReference>
<dbReference type="InterPro" id="IPR045095">
    <property type="entry name" value="ACDP"/>
</dbReference>
<accession>A0ABV6Z418</accession>
<evidence type="ECO:0000313" key="5">
    <source>
        <dbReference type="Proteomes" id="UP001594351"/>
    </source>
</evidence>
<feature type="transmembrane region" description="Helical" evidence="2">
    <location>
        <begin position="123"/>
        <end position="143"/>
    </location>
</feature>
<evidence type="ECO:0000256" key="2">
    <source>
        <dbReference type="SAM" id="Phobius"/>
    </source>
</evidence>
<feature type="transmembrane region" description="Helical" evidence="2">
    <location>
        <begin position="6"/>
        <end position="27"/>
    </location>
</feature>
<dbReference type="InterPro" id="IPR002550">
    <property type="entry name" value="CNNM"/>
</dbReference>
<evidence type="ECO:0000259" key="3">
    <source>
        <dbReference type="PROSITE" id="PS51846"/>
    </source>
</evidence>
<dbReference type="Proteomes" id="UP001594351">
    <property type="component" value="Unassembled WGS sequence"/>
</dbReference>
<evidence type="ECO:0000313" key="4">
    <source>
        <dbReference type="EMBL" id="MFC1853194.1"/>
    </source>
</evidence>
<keyword evidence="1 2" id="KW-0472">Membrane</keyword>
<feature type="transmembrane region" description="Helical" evidence="2">
    <location>
        <begin position="57"/>
        <end position="76"/>
    </location>
</feature>
<dbReference type="EMBL" id="JBHPBY010000443">
    <property type="protein sequence ID" value="MFC1853194.1"/>
    <property type="molecule type" value="Genomic_DNA"/>
</dbReference>
<dbReference type="Pfam" id="PF01595">
    <property type="entry name" value="CNNM"/>
    <property type="match status" value="1"/>
</dbReference>
<keyword evidence="5" id="KW-1185">Reference proteome</keyword>
<feature type="domain" description="CNNM transmembrane" evidence="3">
    <location>
        <begin position="1"/>
        <end position="175"/>
    </location>
</feature>
<dbReference type="PROSITE" id="PS51846">
    <property type="entry name" value="CNNM"/>
    <property type="match status" value="1"/>
</dbReference>
<gene>
    <name evidence="4" type="ORF">ACFL27_23600</name>
</gene>
<keyword evidence="1 2" id="KW-1133">Transmembrane helix</keyword>
<sequence>MSLPIWLGILFCISQSAIFSGLNLAFFSVSRLRLQVEVSMGNRAAVKVAEMRNDSNFLLTTILWGNVSINVLLTILSNSVMAGVSAFLFSTVVITFLGEIAPQAYFSRNALRMASSLAPVLRFYQIILFPVAKTTALVLDWWLGIEGIPYFREREFHHVLKAHIEADEADVDRLEGLGALNFLALDDLIVKEFGEPVNPSSIISLAFHDERPVFPKFENKTSDPFLQKIQASGEKWVILTDTTGKPRLALDADGFLRDALFNPAPSTMFTHCHKPIIVNDPRVHLGYFISQFTVQPQHRDDDVVDKDIILVWSDIKRVITGADVLGRLLRGILRKERM</sequence>